<dbReference type="CDD" id="cd02440">
    <property type="entry name" value="AdoMet_MTases"/>
    <property type="match status" value="1"/>
</dbReference>
<name>A0A0S6W9Z4_VECG1</name>
<accession>A0A0S6W9Z4</accession>
<sequence length="335" mass="38799">MRETLLQYLVCPACQTAFHLEVAQQDEDHIMEGMLHCRGCKAAYRITEGIPRLLNQSHVDPKNKETAERFGQQWDAFDFIDVERYQMQFLDWIAPISREFFQHKLILDAGCGKGRHCIAASRFQAQEVIGIDLAEGSVRAAFRNTRNIPNIHIIQTDIYALPFRENLFDYIYSIGVLHHTPEPKQAFTCLVKKLKPGGTVSAWVYSKEGNGWVITLVNPLRKYVTSKFPLPIVKSIAFILTIGLQCALKCVYAPLNAYQIFHPCSRYLPYNEYLYYISKFPFHELYCIVFDHLLPEIALYIEKEEFSSWFDECHLHDICITSRTNNSWRGKGEKS</sequence>
<dbReference type="Gene3D" id="3.40.50.150">
    <property type="entry name" value="Vaccinia Virus protein VP39"/>
    <property type="match status" value="1"/>
</dbReference>
<dbReference type="GO" id="GO:0008757">
    <property type="term" value="F:S-adenosylmethionine-dependent methyltransferase activity"/>
    <property type="evidence" value="ECO:0007669"/>
    <property type="project" value="InterPro"/>
</dbReference>
<dbReference type="PANTHER" id="PTHR43861">
    <property type="entry name" value="TRANS-ACONITATE 2-METHYLTRANSFERASE-RELATED"/>
    <property type="match status" value="1"/>
</dbReference>
<keyword evidence="2" id="KW-0808">Transferase</keyword>
<dbReference type="STRING" id="1499967.U27_02146"/>
<dbReference type="Gene3D" id="2.20.25.10">
    <property type="match status" value="1"/>
</dbReference>
<feature type="domain" description="Methyltransferase type 11" evidence="1">
    <location>
        <begin position="107"/>
        <end position="200"/>
    </location>
</feature>
<dbReference type="PANTHER" id="PTHR43861:SF1">
    <property type="entry name" value="TRANS-ACONITATE 2-METHYLTRANSFERASE"/>
    <property type="match status" value="1"/>
</dbReference>
<protein>
    <submittedName>
        <fullName evidence="2">Methyltransferase type 11</fullName>
    </submittedName>
</protein>
<dbReference type="GO" id="GO:0032259">
    <property type="term" value="P:methylation"/>
    <property type="evidence" value="ECO:0007669"/>
    <property type="project" value="UniProtKB-KW"/>
</dbReference>
<dbReference type="Pfam" id="PF03966">
    <property type="entry name" value="Trm112p"/>
    <property type="match status" value="1"/>
</dbReference>
<dbReference type="SUPFAM" id="SSF53335">
    <property type="entry name" value="S-adenosyl-L-methionine-dependent methyltransferases"/>
    <property type="match status" value="1"/>
</dbReference>
<dbReference type="eggNOG" id="COG2227">
    <property type="taxonomic scope" value="Bacteria"/>
</dbReference>
<dbReference type="Proteomes" id="UP000030661">
    <property type="component" value="Unassembled WGS sequence"/>
</dbReference>
<keyword evidence="2" id="KW-0489">Methyltransferase</keyword>
<dbReference type="AlphaFoldDB" id="A0A0S6W9Z4"/>
<organism evidence="2">
    <name type="scientific">Vecturithrix granuli</name>
    <dbReference type="NCBI Taxonomy" id="1499967"/>
    <lineage>
        <taxon>Bacteria</taxon>
        <taxon>Candidatus Moduliflexota</taxon>
        <taxon>Candidatus Vecturitrichia</taxon>
        <taxon>Candidatus Vecturitrichales</taxon>
        <taxon>Candidatus Vecturitrichaceae</taxon>
        <taxon>Candidatus Vecturithrix</taxon>
    </lineage>
</organism>
<reference evidence="2" key="1">
    <citation type="journal article" date="2015" name="PeerJ">
        <title>First genomic representation of candidate bacterial phylum KSB3 points to enhanced environmental sensing as a trigger of wastewater bulking.</title>
        <authorList>
            <person name="Sekiguchi Y."/>
            <person name="Ohashi A."/>
            <person name="Parks D.H."/>
            <person name="Yamauchi T."/>
            <person name="Tyson G.W."/>
            <person name="Hugenholtz P."/>
        </authorList>
    </citation>
    <scope>NUCLEOTIDE SEQUENCE [LARGE SCALE GENOMIC DNA]</scope>
</reference>
<dbReference type="InterPro" id="IPR005651">
    <property type="entry name" value="Trm112-like"/>
</dbReference>
<evidence type="ECO:0000313" key="3">
    <source>
        <dbReference type="Proteomes" id="UP000030661"/>
    </source>
</evidence>
<dbReference type="EMBL" id="DF820463">
    <property type="protein sequence ID" value="GAK55314.1"/>
    <property type="molecule type" value="Genomic_DNA"/>
</dbReference>
<dbReference type="InterPro" id="IPR013216">
    <property type="entry name" value="Methyltransf_11"/>
</dbReference>
<gene>
    <name evidence="2" type="ORF">U27_02146</name>
</gene>
<dbReference type="Pfam" id="PF08241">
    <property type="entry name" value="Methyltransf_11"/>
    <property type="match status" value="1"/>
</dbReference>
<dbReference type="HOGENOM" id="CLU_071502_0_0_0"/>
<evidence type="ECO:0000259" key="1">
    <source>
        <dbReference type="Pfam" id="PF08241"/>
    </source>
</evidence>
<dbReference type="InterPro" id="IPR029063">
    <property type="entry name" value="SAM-dependent_MTases_sf"/>
</dbReference>
<evidence type="ECO:0000313" key="2">
    <source>
        <dbReference type="EMBL" id="GAK55314.1"/>
    </source>
</evidence>
<dbReference type="SUPFAM" id="SSF158997">
    <property type="entry name" value="Trm112p-like"/>
    <property type="match status" value="1"/>
</dbReference>
<keyword evidence="3" id="KW-1185">Reference proteome</keyword>
<proteinExistence type="predicted"/>